<gene>
    <name evidence="2" type="ORF">VEZ01S_26_00490</name>
</gene>
<dbReference type="OrthoDB" id="6475864at2"/>
<accession>U3B2N0</accession>
<dbReference type="Gene3D" id="2.160.20.10">
    <property type="entry name" value="Single-stranded right-handed beta-helix, Pectin lyase-like"/>
    <property type="match status" value="1"/>
</dbReference>
<evidence type="ECO:0000313" key="2">
    <source>
        <dbReference type="EMBL" id="GAD80210.1"/>
    </source>
</evidence>
<protein>
    <recommendedName>
        <fullName evidence="4">Alginate lyase</fullName>
    </recommendedName>
</protein>
<dbReference type="Gene3D" id="2.60.120.260">
    <property type="entry name" value="Galactose-binding domain-like"/>
    <property type="match status" value="1"/>
</dbReference>
<keyword evidence="3" id="KW-1185">Reference proteome</keyword>
<comment type="caution">
    <text evidence="2">The sequence shown here is derived from an EMBL/GenBank/DDBJ whole genome shotgun (WGS) entry which is preliminary data.</text>
</comment>
<dbReference type="InterPro" id="IPR039513">
    <property type="entry name" value="PL-6"/>
</dbReference>
<dbReference type="PROSITE" id="PS51257">
    <property type="entry name" value="PROKAR_LIPOPROTEIN"/>
    <property type="match status" value="1"/>
</dbReference>
<reference evidence="2 3" key="1">
    <citation type="submission" date="2013-09" db="EMBL/GenBank/DDBJ databases">
        <title>Whole genome shotgun sequence of Vibrio ezurae NBRC 102218.</title>
        <authorList>
            <person name="Yoshida I."/>
            <person name="Hosoyama A."/>
            <person name="Numata M."/>
            <person name="Hashimoto M."/>
            <person name="Hosoyama Y."/>
            <person name="Tsuchikane K."/>
            <person name="Noguchi M."/>
            <person name="Hirakata S."/>
            <person name="Ichikawa N."/>
            <person name="Ohji S."/>
            <person name="Yamazoe A."/>
            <person name="Fujita N."/>
        </authorList>
    </citation>
    <scope>NUCLEOTIDE SEQUENCE [LARGE SCALE GENOMIC DNA]</scope>
    <source>
        <strain evidence="2 3">NBRC 102218</strain>
    </source>
</reference>
<dbReference type="SUPFAM" id="SSF51126">
    <property type="entry name" value="Pectin lyase-like"/>
    <property type="match status" value="1"/>
</dbReference>
<proteinExistence type="predicted"/>
<dbReference type="AlphaFoldDB" id="U3B2N0"/>
<dbReference type="RefSeq" id="WP_021713918.1">
    <property type="nucleotide sequence ID" value="NZ_BATM01000026.1"/>
</dbReference>
<feature type="compositionally biased region" description="Polar residues" evidence="1">
    <location>
        <begin position="20"/>
        <end position="49"/>
    </location>
</feature>
<dbReference type="Pfam" id="PF14592">
    <property type="entry name" value="Chondroitinas_B"/>
    <property type="match status" value="1"/>
</dbReference>
<sequence>MNKHALAILIGLALAGCNSESNTNATSQTQVKEPVTASQPVVTESNTKTPEVVKAPTTQSNEVVKAPTTTPAPTGIALIQPENQNDSIFESSGIPSGVVMTPSVNCTETFQSVSKLQDAAEDLVDALKDEDNTTKPTANTTLCLADGTYDKDLELKISGFKVAAEHPGQAILKGGEVSVAMGGEKSQFQGFVLDGVKFDSALINTRLSSSDICQDCRITEVSVLNAVGENDYGNLVKVYGGGTWLDHNIFSGKTIKNPMVSLVREDGLTPEHRAHKIVVYKNYFANRPPADGKIYAGSSDNDYEAIRTGLSETHGEDSNSFVVGNLFENIQGEAEVISNKASHNTISFNTIRNSYGSLTNRHGHGNTIENNFILGEGYPLAGGIRIGDSDHQVNNNYIEGARYLSSTHHGGIVLLGSDSDQKDGNGTGNGYQLVQDVHVSHNTIVDSVNSFNLDGGGKSHQPNHVFIDHNIVEQAIGPVFKSSDRGLPGNSEIIGNLFSGQQVADSDGIKQSDLASQNRFESAVLARGVDHLFRPTSNSPDLTVATQGDYQTLNPIYDMDGQQRSATTTIGADEPNASEIKVKPLTFADVGPVSYKITKPAPIVITAPIENSNFEKGLDSWTNAKGDTQVVTGPHAFSGQTLELTNNGSISQQFAVLPDHHYELSAFVKGNYALSIDGKELTKGDVSGEQYKWVTVPYDSESATSVDLSLSIPENVTVTAPIANADFNNKSMDHWTKHIEGGYIDSSSDSAFSTKGSVRLRFKHSDDATNDFTTHPSISQVVDGLPTNTDVTFSMYYCDKMGNDSIASLDFGAKTKAAQSLQGTTIAHSVVHNKDLANAPKGTYKDCFKEVSQTFNTKNNSSVEIFANLIVEADKAQSNKYYNETGSDEGGKLEVRVDHFALTYQAKAGDDLTANFDEVRLATRTDQNAPKN</sequence>
<evidence type="ECO:0000313" key="3">
    <source>
        <dbReference type="Proteomes" id="UP000016562"/>
    </source>
</evidence>
<dbReference type="InterPro" id="IPR011050">
    <property type="entry name" value="Pectin_lyase_fold/virulence"/>
</dbReference>
<evidence type="ECO:0000256" key="1">
    <source>
        <dbReference type="SAM" id="MobiDB-lite"/>
    </source>
</evidence>
<dbReference type="EMBL" id="BATM01000026">
    <property type="protein sequence ID" value="GAD80210.1"/>
    <property type="molecule type" value="Genomic_DNA"/>
</dbReference>
<dbReference type="InterPro" id="IPR012334">
    <property type="entry name" value="Pectin_lyas_fold"/>
</dbReference>
<evidence type="ECO:0008006" key="4">
    <source>
        <dbReference type="Google" id="ProtNLM"/>
    </source>
</evidence>
<organism evidence="2 3">
    <name type="scientific">Vibrio ezurae NBRC 102218</name>
    <dbReference type="NCBI Taxonomy" id="1219080"/>
    <lineage>
        <taxon>Bacteria</taxon>
        <taxon>Pseudomonadati</taxon>
        <taxon>Pseudomonadota</taxon>
        <taxon>Gammaproteobacteria</taxon>
        <taxon>Vibrionales</taxon>
        <taxon>Vibrionaceae</taxon>
        <taxon>Vibrio</taxon>
    </lineage>
</organism>
<feature type="region of interest" description="Disordered" evidence="1">
    <location>
        <begin position="20"/>
        <end position="73"/>
    </location>
</feature>
<dbReference type="eggNOG" id="COG3420">
    <property type="taxonomic scope" value="Bacteria"/>
</dbReference>
<name>U3B2N0_9VIBR</name>
<dbReference type="STRING" id="1219080.VEZ01S_26_00490"/>
<dbReference type="Proteomes" id="UP000016562">
    <property type="component" value="Unassembled WGS sequence"/>
</dbReference>
<dbReference type="CDD" id="cd14251">
    <property type="entry name" value="PL-6"/>
    <property type="match status" value="1"/>
</dbReference>